<evidence type="ECO:0000259" key="10">
    <source>
        <dbReference type="PROSITE" id="PS51767"/>
    </source>
</evidence>
<dbReference type="Proteomes" id="UP000235371">
    <property type="component" value="Unassembled WGS sequence"/>
</dbReference>
<evidence type="ECO:0000256" key="1">
    <source>
        <dbReference type="ARBA" id="ARBA00007447"/>
    </source>
</evidence>
<evidence type="ECO:0000256" key="4">
    <source>
        <dbReference type="ARBA" id="ARBA00022750"/>
    </source>
</evidence>
<dbReference type="EMBL" id="KZ613900">
    <property type="protein sequence ID" value="PMD52574.1"/>
    <property type="molecule type" value="Genomic_DNA"/>
</dbReference>
<name>A0A2J6SP50_9HELO</name>
<gene>
    <name evidence="11" type="ORF">K444DRAFT_572903</name>
</gene>
<feature type="region of interest" description="Disordered" evidence="7">
    <location>
        <begin position="455"/>
        <end position="491"/>
    </location>
</feature>
<dbReference type="Pfam" id="PF00026">
    <property type="entry name" value="Asp"/>
    <property type="match status" value="1"/>
</dbReference>
<keyword evidence="8" id="KW-0812">Transmembrane</keyword>
<dbReference type="PANTHER" id="PTHR47966:SF65">
    <property type="entry name" value="ASPARTIC-TYPE ENDOPEPTIDASE"/>
    <property type="match status" value="1"/>
</dbReference>
<dbReference type="InterPro" id="IPR033121">
    <property type="entry name" value="PEPTIDASE_A1"/>
</dbReference>
<dbReference type="GO" id="GO:0004190">
    <property type="term" value="F:aspartic-type endopeptidase activity"/>
    <property type="evidence" value="ECO:0007669"/>
    <property type="project" value="UniProtKB-KW"/>
</dbReference>
<evidence type="ECO:0000313" key="12">
    <source>
        <dbReference type="Proteomes" id="UP000235371"/>
    </source>
</evidence>
<evidence type="ECO:0000256" key="2">
    <source>
        <dbReference type="ARBA" id="ARBA00022670"/>
    </source>
</evidence>
<feature type="active site" evidence="6">
    <location>
        <position position="83"/>
    </location>
</feature>
<keyword evidence="12" id="KW-1185">Reference proteome</keyword>
<keyword evidence="8" id="KW-0472">Membrane</keyword>
<evidence type="ECO:0000256" key="9">
    <source>
        <dbReference type="SAM" id="SignalP"/>
    </source>
</evidence>
<dbReference type="PANTHER" id="PTHR47966">
    <property type="entry name" value="BETA-SITE APP-CLEAVING ENZYME, ISOFORM A-RELATED"/>
    <property type="match status" value="1"/>
</dbReference>
<dbReference type="PRINTS" id="PR00792">
    <property type="entry name" value="PEPSIN"/>
</dbReference>
<feature type="chain" id="PRO_5014317038" evidence="9">
    <location>
        <begin position="22"/>
        <end position="525"/>
    </location>
</feature>
<dbReference type="AlphaFoldDB" id="A0A2J6SP50"/>
<dbReference type="OrthoDB" id="771136at2759"/>
<dbReference type="InterPro" id="IPR001461">
    <property type="entry name" value="Aspartic_peptidase_A1"/>
</dbReference>
<protein>
    <submittedName>
        <fullName evidence="11">Acid protease</fullName>
    </submittedName>
</protein>
<dbReference type="RefSeq" id="XP_024729478.1">
    <property type="nucleotide sequence ID" value="XM_024877375.1"/>
</dbReference>
<dbReference type="Gene3D" id="2.40.70.10">
    <property type="entry name" value="Acid Proteases"/>
    <property type="match status" value="2"/>
</dbReference>
<feature type="domain" description="Peptidase A1" evidence="10">
    <location>
        <begin position="65"/>
        <end position="423"/>
    </location>
</feature>
<feature type="compositionally biased region" description="Low complexity" evidence="7">
    <location>
        <begin position="472"/>
        <end position="491"/>
    </location>
</feature>
<keyword evidence="4" id="KW-0064">Aspartyl protease</keyword>
<keyword evidence="5" id="KW-0378">Hydrolase</keyword>
<sequence>MKVRLESLVFSLLGAAQHVEAAKVLSFDISRRANSISGINEILRRRDLSKSFTEVIDNIGAGNGYTANISVGTPPQPLILGIDTGSTDTWVLSNTANICVDVALMKEGETCAHGTFNANKSSTVETVVPGGFNATYVDKSGASGDFITDMLSIAGNEVKGMQMGLAFRSTVSQGTLGLGYDTLEGAKTKYPSFIDQLVSQGFINSKAFSLYLNDLTTSTGNILFGGIDTAKFTGTLQTLPLIPALPNDPISYYGVVLTSVTITSSDANNSFPLTSTASDGSAVNEIGVVLDSGAMFTYLPTAPVQAIYKLLDAVVSHVSSSFIFVDCALLVPASGIPTTVDFQFTSPTGPIIKVPLNEFVFPLSDYAAIAEHISALGTLPFKDTCLLGLLGADETGGAMILGDTFLRSAYVVYDLESNSIGIAQTVFNSTTSSVVEFFAAESGFPVMSGVSSSATGSATGKSTGTGSGGAGTTAKPTGTGSGAASSSSSKAAAGLSSPPPFDARGLVVLTVVGLYSLVGAGWLLG</sequence>
<evidence type="ECO:0000256" key="6">
    <source>
        <dbReference type="PIRSR" id="PIRSR601461-1"/>
    </source>
</evidence>
<dbReference type="InterPro" id="IPR033876">
    <property type="entry name" value="SAP-like"/>
</dbReference>
<evidence type="ECO:0000256" key="7">
    <source>
        <dbReference type="SAM" id="MobiDB-lite"/>
    </source>
</evidence>
<dbReference type="FunCoup" id="A0A2J6SP50">
    <property type="interactions" value="376"/>
</dbReference>
<feature type="transmembrane region" description="Helical" evidence="8">
    <location>
        <begin position="505"/>
        <end position="524"/>
    </location>
</feature>
<dbReference type="GO" id="GO:0006508">
    <property type="term" value="P:proteolysis"/>
    <property type="evidence" value="ECO:0007669"/>
    <property type="project" value="UniProtKB-KW"/>
</dbReference>
<evidence type="ECO:0000256" key="8">
    <source>
        <dbReference type="SAM" id="Phobius"/>
    </source>
</evidence>
<evidence type="ECO:0000256" key="3">
    <source>
        <dbReference type="ARBA" id="ARBA00022729"/>
    </source>
</evidence>
<dbReference type="STRING" id="1095630.A0A2J6SP50"/>
<dbReference type="SUPFAM" id="SSF50630">
    <property type="entry name" value="Acid proteases"/>
    <property type="match status" value="1"/>
</dbReference>
<reference evidence="11 12" key="1">
    <citation type="submission" date="2016-04" db="EMBL/GenBank/DDBJ databases">
        <title>A degradative enzymes factory behind the ericoid mycorrhizal symbiosis.</title>
        <authorList>
            <consortium name="DOE Joint Genome Institute"/>
            <person name="Martino E."/>
            <person name="Morin E."/>
            <person name="Grelet G."/>
            <person name="Kuo A."/>
            <person name="Kohler A."/>
            <person name="Daghino S."/>
            <person name="Barry K."/>
            <person name="Choi C."/>
            <person name="Cichocki N."/>
            <person name="Clum A."/>
            <person name="Copeland A."/>
            <person name="Hainaut M."/>
            <person name="Haridas S."/>
            <person name="Labutti K."/>
            <person name="Lindquist E."/>
            <person name="Lipzen A."/>
            <person name="Khouja H.-R."/>
            <person name="Murat C."/>
            <person name="Ohm R."/>
            <person name="Olson A."/>
            <person name="Spatafora J."/>
            <person name="Veneault-Fourrey C."/>
            <person name="Henrissat B."/>
            <person name="Grigoriev I."/>
            <person name="Martin F."/>
            <person name="Perotto S."/>
        </authorList>
    </citation>
    <scope>NUCLEOTIDE SEQUENCE [LARGE SCALE GENOMIC DNA]</scope>
    <source>
        <strain evidence="11 12">E</strain>
    </source>
</reference>
<feature type="active site" evidence="6">
    <location>
        <position position="291"/>
    </location>
</feature>
<organism evidence="11 12">
    <name type="scientific">Hyaloscypha bicolor E</name>
    <dbReference type="NCBI Taxonomy" id="1095630"/>
    <lineage>
        <taxon>Eukaryota</taxon>
        <taxon>Fungi</taxon>
        <taxon>Dikarya</taxon>
        <taxon>Ascomycota</taxon>
        <taxon>Pezizomycotina</taxon>
        <taxon>Leotiomycetes</taxon>
        <taxon>Helotiales</taxon>
        <taxon>Hyaloscyphaceae</taxon>
        <taxon>Hyaloscypha</taxon>
        <taxon>Hyaloscypha bicolor</taxon>
    </lineage>
</organism>
<dbReference type="GeneID" id="36585452"/>
<dbReference type="PROSITE" id="PS51767">
    <property type="entry name" value="PEPTIDASE_A1"/>
    <property type="match status" value="1"/>
</dbReference>
<dbReference type="CDD" id="cd05474">
    <property type="entry name" value="SAP_like"/>
    <property type="match status" value="1"/>
</dbReference>
<keyword evidence="2 11" id="KW-0645">Protease</keyword>
<accession>A0A2J6SP50</accession>
<evidence type="ECO:0000256" key="5">
    <source>
        <dbReference type="ARBA" id="ARBA00022801"/>
    </source>
</evidence>
<evidence type="ECO:0000313" key="11">
    <source>
        <dbReference type="EMBL" id="PMD52574.1"/>
    </source>
</evidence>
<dbReference type="InParanoid" id="A0A2J6SP50"/>
<dbReference type="InterPro" id="IPR021109">
    <property type="entry name" value="Peptidase_aspartic_dom_sf"/>
</dbReference>
<keyword evidence="8" id="KW-1133">Transmembrane helix</keyword>
<keyword evidence="3 9" id="KW-0732">Signal</keyword>
<proteinExistence type="inferred from homology"/>
<feature type="signal peptide" evidence="9">
    <location>
        <begin position="1"/>
        <end position="21"/>
    </location>
</feature>
<comment type="similarity">
    <text evidence="1">Belongs to the peptidase A1 family.</text>
</comment>